<dbReference type="Gene3D" id="1.10.10.2910">
    <property type="match status" value="1"/>
</dbReference>
<dbReference type="Proteomes" id="UP000713964">
    <property type="component" value="Unassembled WGS sequence"/>
</dbReference>
<evidence type="ECO:0000259" key="2">
    <source>
        <dbReference type="Pfam" id="PF08401"/>
    </source>
</evidence>
<dbReference type="EMBL" id="JABZXL010000024">
    <property type="protein sequence ID" value="MBF1659736.1"/>
    <property type="molecule type" value="Genomic_DNA"/>
</dbReference>
<proteinExistence type="predicted"/>
<evidence type="ECO:0000313" key="3">
    <source>
        <dbReference type="EMBL" id="MBF1659736.1"/>
    </source>
</evidence>
<dbReference type="AlphaFoldDB" id="A0A930L4H3"/>
<evidence type="ECO:0000313" key="4">
    <source>
        <dbReference type="Proteomes" id="UP000713964"/>
    </source>
</evidence>
<comment type="caution">
    <text evidence="3">The sequence shown here is derived from an EMBL/GenBank/DDBJ whole genome shotgun (WGS) entry which is preliminary data.</text>
</comment>
<accession>A0A930L4H3</accession>
<feature type="domain" description="IrrE N-terminal-like" evidence="1">
    <location>
        <begin position="185"/>
        <end position="223"/>
    </location>
</feature>
<evidence type="ECO:0008006" key="5">
    <source>
        <dbReference type="Google" id="ProtNLM"/>
    </source>
</evidence>
<organism evidence="3 4">
    <name type="scientific">Rothia mucilaginosa</name>
    <dbReference type="NCBI Taxonomy" id="43675"/>
    <lineage>
        <taxon>Bacteria</taxon>
        <taxon>Bacillati</taxon>
        <taxon>Actinomycetota</taxon>
        <taxon>Actinomycetes</taxon>
        <taxon>Micrococcales</taxon>
        <taxon>Micrococcaceae</taxon>
        <taxon>Rothia</taxon>
    </lineage>
</organism>
<gene>
    <name evidence="3" type="ORF">HXO58_07870</name>
</gene>
<dbReference type="InterPro" id="IPR013610">
    <property type="entry name" value="ArdC_N"/>
</dbReference>
<dbReference type="GO" id="GO:0003697">
    <property type="term" value="F:single-stranded DNA binding"/>
    <property type="evidence" value="ECO:0007669"/>
    <property type="project" value="InterPro"/>
</dbReference>
<reference evidence="3" key="1">
    <citation type="submission" date="2020-04" db="EMBL/GenBank/DDBJ databases">
        <title>Deep metagenomics examines the oral microbiome during advanced dental caries in children, revealing novel taxa and co-occurrences with host molecules.</title>
        <authorList>
            <person name="Baker J.L."/>
            <person name="Morton J.T."/>
            <person name="Dinis M."/>
            <person name="Alvarez R."/>
            <person name="Tran N.C."/>
            <person name="Knight R."/>
            <person name="Edlund A."/>
        </authorList>
    </citation>
    <scope>NUCLEOTIDE SEQUENCE</scope>
    <source>
        <strain evidence="3">JCVI_29_bin.11</strain>
    </source>
</reference>
<dbReference type="InterPro" id="IPR010359">
    <property type="entry name" value="IrrE_HExxH"/>
</dbReference>
<evidence type="ECO:0000259" key="1">
    <source>
        <dbReference type="Pfam" id="PF06114"/>
    </source>
</evidence>
<protein>
    <recommendedName>
        <fullName evidence="5">ImmA/IrrE family metallo-endopeptidase</fullName>
    </recommendedName>
</protein>
<feature type="domain" description="N-terminal" evidence="2">
    <location>
        <begin position="15"/>
        <end position="116"/>
    </location>
</feature>
<sequence>MSDRQERQPLSVKVAEIQEILNDAVKEFNNTEFWEGMLKATARFHRYSVNNKILIYVQKPEATLCAGYATWKKNGYHVRRGEKGIRILAPRTATAKDKNGEVILDEKGNPETVTFFVPAYVFDISQVEAGEDAKPLPQLPDYEGASAAEDRGLYEALEGFMSARGWSVEVMTLDAELGGYTVHEESKICINAARSPLGRATTLAHEVAHALLHADVNPVEYAHNLGGVRSLAETEAESVAFVVAQAWGLDATSFSIPYVSSWSEQDTKVLEAAAQGVHKAAHEILEAIMPTL</sequence>
<name>A0A930L4H3_9MICC</name>
<dbReference type="Pfam" id="PF06114">
    <property type="entry name" value="Peptidase_M78"/>
    <property type="match status" value="1"/>
</dbReference>
<dbReference type="Pfam" id="PF08401">
    <property type="entry name" value="ArdcN"/>
    <property type="match status" value="1"/>
</dbReference>